<organism evidence="2 3">
    <name type="scientific">Pseudomonas syringae</name>
    <dbReference type="NCBI Taxonomy" id="317"/>
    <lineage>
        <taxon>Bacteria</taxon>
        <taxon>Pseudomonadati</taxon>
        <taxon>Pseudomonadota</taxon>
        <taxon>Gammaproteobacteria</taxon>
        <taxon>Pseudomonadales</taxon>
        <taxon>Pseudomonadaceae</taxon>
        <taxon>Pseudomonas</taxon>
    </lineage>
</organism>
<reference evidence="2 3" key="1">
    <citation type="submission" date="2015-07" db="EMBL/GenBank/DDBJ databases">
        <title>Draft genome sequence of a diazotrophic, plant growth-promoting rhizobacterium of the Pseudomonas syringae complex.</title>
        <authorList>
            <person name="Patten C.L."/>
            <person name="Jeong H."/>
        </authorList>
    </citation>
    <scope>NUCLEOTIDE SEQUENCE [LARGE SCALE GENOMIC DNA]</scope>
    <source>
        <strain evidence="2 3">GR12-2</strain>
    </source>
</reference>
<sequence>MVAVFCAGFTAVIAATLGGIAVEVENQSEPVLCAEKDNVTLNIKSTEVLSFRIEATHPAYIGSLQADRTAADFTACDIREDPAFHTSGPEQRVTLYETNDVRLIGYTFPTFWRPSDVPFKVGERTERGLHMVQLWVHASGRLEEILVLYPPDGYWRARPLPPNHMRSTSYGSSFLVGPIEVKGRPVVEIKEISFDPKTTTFLLSFVNGGTARLTVSAIDTDEQVIEVSFDKPISNGPFAALRSMYVTEFNADAARIATRGPEQPGWSEEPIMAFRKADATDIWTGRLVPSRHNTSAPDIIFNGFSRTITPTGRPVSNGQVDSTEDVDQR</sequence>
<feature type="region of interest" description="Disordered" evidence="1">
    <location>
        <begin position="308"/>
        <end position="329"/>
    </location>
</feature>
<protein>
    <submittedName>
        <fullName evidence="2">Uncharacterized protein</fullName>
    </submittedName>
</protein>
<feature type="compositionally biased region" description="Polar residues" evidence="1">
    <location>
        <begin position="308"/>
        <end position="321"/>
    </location>
</feature>
<accession>A0A1C7YWH7</accession>
<dbReference type="EMBL" id="LGSI01000073">
    <property type="protein sequence ID" value="OCR21863.1"/>
    <property type="molecule type" value="Genomic_DNA"/>
</dbReference>
<gene>
    <name evidence="2" type="ORF">AFK24_27530</name>
</gene>
<evidence type="ECO:0000313" key="2">
    <source>
        <dbReference type="EMBL" id="OCR21863.1"/>
    </source>
</evidence>
<proteinExistence type="predicted"/>
<comment type="caution">
    <text evidence="2">The sequence shown here is derived from an EMBL/GenBank/DDBJ whole genome shotgun (WGS) entry which is preliminary data.</text>
</comment>
<dbReference type="AlphaFoldDB" id="A0A1C7YWH7"/>
<evidence type="ECO:0000256" key="1">
    <source>
        <dbReference type="SAM" id="MobiDB-lite"/>
    </source>
</evidence>
<dbReference type="PATRIC" id="fig|317.243.peg.2098"/>
<dbReference type="Proteomes" id="UP000093104">
    <property type="component" value="Unassembled WGS sequence"/>
</dbReference>
<name>A0A1C7YWH7_PSESX</name>
<evidence type="ECO:0000313" key="3">
    <source>
        <dbReference type="Proteomes" id="UP000093104"/>
    </source>
</evidence>